<gene>
    <name evidence="2" type="primary">si:dkey-24p1.7</name>
</gene>
<reference evidence="2" key="1">
    <citation type="submission" date="2025-08" db="UniProtKB">
        <authorList>
            <consortium name="RefSeq"/>
        </authorList>
    </citation>
    <scope>IDENTIFICATION</scope>
    <source>
        <strain evidence="2">Tuebingen</strain>
        <tissue evidence="2">Fibroblasts and whole tissue</tissue>
    </source>
</reference>
<sequence length="336" mass="38045">MKIISLCTIIFMLVFNVLCEENADNGWNISFSPREVTAVKGLCAHISCTFTYPVAENPIQSVIWQSCVAKDKCNLIFQNNVEKNKLKKNELGHIKMLEPDLSKNNCSIILKDIKENEKEYTFRIKAKQQYTFNPTVKISIKDEPTLVVPPLSEKVEVNLTCSAPFPCPETPPVITWWIKTKEENYIKLDNNKITQVHSEHVYYSYLTLIPTSDQHDGTVGCDVRYGNKKINTNNTLEVKYVQALQIVGENTLMEGDTLNLTCTFRSHPPASNPVWRFNGNTDNLNTQTSAGTLMIANVGKEHAGIYVCEMTYMNKTLNASITINITAKTWCLKHIL</sequence>
<dbReference type="Proteomes" id="UP000000437">
    <property type="component" value="Chromosome 15"/>
</dbReference>
<evidence type="ECO:0000313" key="1">
    <source>
        <dbReference type="Proteomes" id="UP000000437"/>
    </source>
</evidence>
<name>A0AC58HDK8_DANRE</name>
<evidence type="ECO:0000313" key="2">
    <source>
        <dbReference type="RefSeq" id="XP_073780077.1"/>
    </source>
</evidence>
<proteinExistence type="predicted"/>
<protein>
    <submittedName>
        <fullName evidence="2">Sialic acid-binding Ig-like lectin 14 isoform X2</fullName>
    </submittedName>
</protein>
<dbReference type="RefSeq" id="XP_073780077.1">
    <property type="nucleotide sequence ID" value="XM_073923976.1"/>
</dbReference>
<organism evidence="1 2">
    <name type="scientific">Danio rerio</name>
    <name type="common">Zebrafish</name>
    <name type="synonym">Brachydanio rerio</name>
    <dbReference type="NCBI Taxonomy" id="7955"/>
    <lineage>
        <taxon>Eukaryota</taxon>
        <taxon>Metazoa</taxon>
        <taxon>Chordata</taxon>
        <taxon>Craniata</taxon>
        <taxon>Vertebrata</taxon>
        <taxon>Euteleostomi</taxon>
        <taxon>Actinopterygii</taxon>
        <taxon>Neopterygii</taxon>
        <taxon>Teleostei</taxon>
        <taxon>Ostariophysi</taxon>
        <taxon>Cypriniformes</taxon>
        <taxon>Danionidae</taxon>
        <taxon>Danioninae</taxon>
        <taxon>Danio</taxon>
    </lineage>
</organism>
<keyword evidence="1" id="KW-1185">Reference proteome</keyword>
<accession>A0AC58HDK8</accession>